<comment type="caution">
    <text evidence="1">The sequence shown here is derived from an EMBL/GenBank/DDBJ whole genome shotgun (WGS) entry which is preliminary data.</text>
</comment>
<name>A0A5C5ZFF0_9BACT</name>
<dbReference type="Proteomes" id="UP000318478">
    <property type="component" value="Unassembled WGS sequence"/>
</dbReference>
<evidence type="ECO:0000313" key="1">
    <source>
        <dbReference type="EMBL" id="TWT85283.1"/>
    </source>
</evidence>
<proteinExistence type="predicted"/>
<dbReference type="AlphaFoldDB" id="A0A5C5ZFF0"/>
<gene>
    <name evidence="1" type="ORF">Pla123a_00900</name>
</gene>
<protein>
    <submittedName>
        <fullName evidence="1">Uncharacterized protein</fullName>
    </submittedName>
</protein>
<sequence length="75" mass="8398">MKSVKTTVLPQKTAPVAVRVWLGQRAANSVGVTYPSELCDRWWLESSRQASDSFLADARLSNDWIAKNSFQNSLL</sequence>
<keyword evidence="2" id="KW-1185">Reference proteome</keyword>
<dbReference type="EMBL" id="SJPO01000001">
    <property type="protein sequence ID" value="TWT85283.1"/>
    <property type="molecule type" value="Genomic_DNA"/>
</dbReference>
<evidence type="ECO:0000313" key="2">
    <source>
        <dbReference type="Proteomes" id="UP000318478"/>
    </source>
</evidence>
<accession>A0A5C5ZFF0</accession>
<reference evidence="1 2" key="1">
    <citation type="submission" date="2019-02" db="EMBL/GenBank/DDBJ databases">
        <title>Deep-cultivation of Planctomycetes and their phenomic and genomic characterization uncovers novel biology.</title>
        <authorList>
            <person name="Wiegand S."/>
            <person name="Jogler M."/>
            <person name="Boedeker C."/>
            <person name="Pinto D."/>
            <person name="Vollmers J."/>
            <person name="Rivas-Marin E."/>
            <person name="Kohn T."/>
            <person name="Peeters S.H."/>
            <person name="Heuer A."/>
            <person name="Rast P."/>
            <person name="Oberbeckmann S."/>
            <person name="Bunk B."/>
            <person name="Jeske O."/>
            <person name="Meyerdierks A."/>
            <person name="Storesund J.E."/>
            <person name="Kallscheuer N."/>
            <person name="Luecker S."/>
            <person name="Lage O.M."/>
            <person name="Pohl T."/>
            <person name="Merkel B.J."/>
            <person name="Hornburger P."/>
            <person name="Mueller R.-W."/>
            <person name="Bruemmer F."/>
            <person name="Labrenz M."/>
            <person name="Spormann A.M."/>
            <person name="Op Den Camp H."/>
            <person name="Overmann J."/>
            <person name="Amann R."/>
            <person name="Jetten M.S.M."/>
            <person name="Mascher T."/>
            <person name="Medema M.H."/>
            <person name="Devos D.P."/>
            <person name="Kaster A.-K."/>
            <person name="Ovreas L."/>
            <person name="Rohde M."/>
            <person name="Galperin M.Y."/>
            <person name="Jogler C."/>
        </authorList>
    </citation>
    <scope>NUCLEOTIDE SEQUENCE [LARGE SCALE GENOMIC DNA]</scope>
    <source>
        <strain evidence="1 2">Pla123a</strain>
    </source>
</reference>
<organism evidence="1 2">
    <name type="scientific">Posidoniimonas polymericola</name>
    <dbReference type="NCBI Taxonomy" id="2528002"/>
    <lineage>
        <taxon>Bacteria</taxon>
        <taxon>Pseudomonadati</taxon>
        <taxon>Planctomycetota</taxon>
        <taxon>Planctomycetia</taxon>
        <taxon>Pirellulales</taxon>
        <taxon>Lacipirellulaceae</taxon>
        <taxon>Posidoniimonas</taxon>
    </lineage>
</organism>